<name>A0ABT3M9N8_9LEPT</name>
<sequence>MHLDIPSDIYASISKKECDVFHKGVFSYSVDIGELIVVRNELEEVSYRVYPDKFIKSSIRWISSCVAEYKVLEVKDEFFNANFVKKLYSSKSFLHITEVFTDGYSYKLSDSKLPEVYYGKAKFYKKPVGTQ</sequence>
<comment type="caution">
    <text evidence="1">The sequence shown here is derived from an EMBL/GenBank/DDBJ whole genome shotgun (WGS) entry which is preliminary data.</text>
</comment>
<proteinExistence type="predicted"/>
<evidence type="ECO:0000313" key="2">
    <source>
        <dbReference type="Proteomes" id="UP001208794"/>
    </source>
</evidence>
<evidence type="ECO:0000313" key="1">
    <source>
        <dbReference type="EMBL" id="MCW7505106.1"/>
    </source>
</evidence>
<organism evidence="1 2">
    <name type="scientific">Leptospira paudalimensis</name>
    <dbReference type="NCBI Taxonomy" id="2950024"/>
    <lineage>
        <taxon>Bacteria</taxon>
        <taxon>Pseudomonadati</taxon>
        <taxon>Spirochaetota</taxon>
        <taxon>Spirochaetia</taxon>
        <taxon>Leptospirales</taxon>
        <taxon>Leptospiraceae</taxon>
        <taxon>Leptospira</taxon>
    </lineage>
</organism>
<gene>
    <name evidence="1" type="ORF">ND855_13300</name>
</gene>
<protein>
    <submittedName>
        <fullName evidence="1">Uncharacterized protein</fullName>
    </submittedName>
</protein>
<accession>A0ABT3M9N8</accession>
<keyword evidence="2" id="KW-1185">Reference proteome</keyword>
<dbReference type="Proteomes" id="UP001208794">
    <property type="component" value="Unassembled WGS sequence"/>
</dbReference>
<reference evidence="1 2" key="1">
    <citation type="submission" date="2022-06" db="EMBL/GenBank/DDBJ databases">
        <title>Leptospira isolates from biofilms formed at urban environments.</title>
        <authorList>
            <person name="Ribeiro P.S."/>
            <person name="Sousa T."/>
            <person name="Carvalho N."/>
            <person name="Aburjaile F."/>
            <person name="Neves F."/>
            <person name="Oliveira D."/>
            <person name="Blanco L."/>
            <person name="Lima J."/>
            <person name="Costa F."/>
            <person name="Brenig B."/>
            <person name="Soares S."/>
            <person name="Ramos R."/>
            <person name="Goes-Neto A."/>
            <person name="Matiuzzi M."/>
            <person name="Azevedo V."/>
            <person name="Ristow P."/>
        </authorList>
    </citation>
    <scope>NUCLEOTIDE SEQUENCE [LARGE SCALE GENOMIC DNA]</scope>
    <source>
        <strain evidence="1 2">VSF14</strain>
    </source>
</reference>
<dbReference type="EMBL" id="JAMQPR010000001">
    <property type="protein sequence ID" value="MCW7505106.1"/>
    <property type="molecule type" value="Genomic_DNA"/>
</dbReference>
<dbReference type="RefSeq" id="WP_265358723.1">
    <property type="nucleotide sequence ID" value="NZ_JAMQPR010000001.1"/>
</dbReference>